<proteinExistence type="predicted"/>
<gene>
    <name evidence="1" type="ORF">Patl1_21024</name>
</gene>
<comment type="caution">
    <text evidence="1">The sequence shown here is derived from an EMBL/GenBank/DDBJ whole genome shotgun (WGS) entry which is preliminary data.</text>
</comment>
<accession>A0ACC1BH93</accession>
<sequence>MLFRLPCCLGAAFATSINFASIITLCIFHCCRCLCLSSMFDVYLVVCKLHSRNFLQLQPRQTSHTSAVVVDQVYK</sequence>
<reference evidence="2" key="1">
    <citation type="journal article" date="2023" name="G3 (Bethesda)">
        <title>Genome assembly and association tests identify interacting loci associated with vigor, precocity, and sex in interspecific pistachio rootstocks.</title>
        <authorList>
            <person name="Palmer W."/>
            <person name="Jacygrad E."/>
            <person name="Sagayaradj S."/>
            <person name="Cavanaugh K."/>
            <person name="Han R."/>
            <person name="Bertier L."/>
            <person name="Beede B."/>
            <person name="Kafkas S."/>
            <person name="Golino D."/>
            <person name="Preece J."/>
            <person name="Michelmore R."/>
        </authorList>
    </citation>
    <scope>NUCLEOTIDE SEQUENCE [LARGE SCALE GENOMIC DNA]</scope>
</reference>
<protein>
    <submittedName>
        <fullName evidence="1">Uncharacterized protein</fullName>
    </submittedName>
</protein>
<organism evidence="1 2">
    <name type="scientific">Pistacia atlantica</name>
    <dbReference type="NCBI Taxonomy" id="434234"/>
    <lineage>
        <taxon>Eukaryota</taxon>
        <taxon>Viridiplantae</taxon>
        <taxon>Streptophyta</taxon>
        <taxon>Embryophyta</taxon>
        <taxon>Tracheophyta</taxon>
        <taxon>Spermatophyta</taxon>
        <taxon>Magnoliopsida</taxon>
        <taxon>eudicotyledons</taxon>
        <taxon>Gunneridae</taxon>
        <taxon>Pentapetalae</taxon>
        <taxon>rosids</taxon>
        <taxon>malvids</taxon>
        <taxon>Sapindales</taxon>
        <taxon>Anacardiaceae</taxon>
        <taxon>Pistacia</taxon>
    </lineage>
</organism>
<name>A0ACC1BH93_9ROSI</name>
<evidence type="ECO:0000313" key="2">
    <source>
        <dbReference type="Proteomes" id="UP001164250"/>
    </source>
</evidence>
<evidence type="ECO:0000313" key="1">
    <source>
        <dbReference type="EMBL" id="KAJ0098354.1"/>
    </source>
</evidence>
<dbReference type="Proteomes" id="UP001164250">
    <property type="component" value="Chromosome 4"/>
</dbReference>
<dbReference type="EMBL" id="CM047900">
    <property type="protein sequence ID" value="KAJ0098354.1"/>
    <property type="molecule type" value="Genomic_DNA"/>
</dbReference>
<keyword evidence="2" id="KW-1185">Reference proteome</keyword>